<dbReference type="Pfam" id="PF14224">
    <property type="entry name" value="DUF4331"/>
    <property type="match status" value="1"/>
</dbReference>
<sequence length="260" mass="26681">MKNHGSIHAVLTAALLFAAACGDNGGASTDTDATAGTAETTDTTAPTTDTTGPTTGTETTQDETTTTAPTTTSPTTTDGTTDTGDDGFVFPTEPFDAYTQIDRHGAVEAGTAGIAAALGLGLGGGDLSIRDDYNASNPVEDAAGMWLSEIAMSVQFFHDSFDDDLMALGLVPATIDETVAQAGPVIVPDTIKYDPSMPTGYPNGRALTDPVVDITLAAVLLKLGPDQPLTLFADLPLNPPENDVPFKAEFPFLAPPHPAP</sequence>
<evidence type="ECO:0000256" key="1">
    <source>
        <dbReference type="SAM" id="MobiDB-lite"/>
    </source>
</evidence>
<feature type="region of interest" description="Disordered" evidence="1">
    <location>
        <begin position="26"/>
        <end position="92"/>
    </location>
</feature>
<dbReference type="STRING" id="54.SAMN02745121_01297"/>
<keyword evidence="2" id="KW-0732">Signal</keyword>
<dbReference type="PROSITE" id="PS51257">
    <property type="entry name" value="PROKAR_LIPOPROTEIN"/>
    <property type="match status" value="1"/>
</dbReference>
<reference evidence="4" key="1">
    <citation type="submission" date="2016-10" db="EMBL/GenBank/DDBJ databases">
        <authorList>
            <person name="Varghese N."/>
            <person name="Submissions S."/>
        </authorList>
    </citation>
    <scope>NUCLEOTIDE SEQUENCE [LARGE SCALE GENOMIC DNA]</scope>
    <source>
        <strain evidence="4">ATCC 25963</strain>
    </source>
</reference>
<feature type="chain" id="PRO_5011458400" description="DUF4331 domain-containing protein" evidence="2">
    <location>
        <begin position="23"/>
        <end position="260"/>
    </location>
</feature>
<dbReference type="InterPro" id="IPR025566">
    <property type="entry name" value="DUF4331"/>
</dbReference>
<dbReference type="EMBL" id="FOMX01000004">
    <property type="protein sequence ID" value="SFD74139.1"/>
    <property type="molecule type" value="Genomic_DNA"/>
</dbReference>
<keyword evidence="4" id="KW-1185">Reference proteome</keyword>
<proteinExistence type="predicted"/>
<dbReference type="RefSeq" id="WP_100792793.1">
    <property type="nucleotide sequence ID" value="NZ_FOMX01000004.1"/>
</dbReference>
<accession>A0A1I1UTZ7</accession>
<feature type="compositionally biased region" description="Low complexity" evidence="1">
    <location>
        <begin position="26"/>
        <end position="82"/>
    </location>
</feature>
<dbReference type="OrthoDB" id="525451at2"/>
<organism evidence="3 4">
    <name type="scientific">Nannocystis exedens</name>
    <dbReference type="NCBI Taxonomy" id="54"/>
    <lineage>
        <taxon>Bacteria</taxon>
        <taxon>Pseudomonadati</taxon>
        <taxon>Myxococcota</taxon>
        <taxon>Polyangia</taxon>
        <taxon>Nannocystales</taxon>
        <taxon>Nannocystaceae</taxon>
        <taxon>Nannocystis</taxon>
    </lineage>
</organism>
<evidence type="ECO:0000313" key="3">
    <source>
        <dbReference type="EMBL" id="SFD74139.1"/>
    </source>
</evidence>
<dbReference type="Proteomes" id="UP000199400">
    <property type="component" value="Unassembled WGS sequence"/>
</dbReference>
<protein>
    <recommendedName>
        <fullName evidence="5">DUF4331 domain-containing protein</fullName>
    </recommendedName>
</protein>
<dbReference type="AlphaFoldDB" id="A0A1I1UTZ7"/>
<name>A0A1I1UTZ7_9BACT</name>
<feature type="signal peptide" evidence="2">
    <location>
        <begin position="1"/>
        <end position="22"/>
    </location>
</feature>
<evidence type="ECO:0000256" key="2">
    <source>
        <dbReference type="SAM" id="SignalP"/>
    </source>
</evidence>
<evidence type="ECO:0008006" key="5">
    <source>
        <dbReference type="Google" id="ProtNLM"/>
    </source>
</evidence>
<gene>
    <name evidence="3" type="ORF">SAMN02745121_01297</name>
</gene>
<evidence type="ECO:0000313" key="4">
    <source>
        <dbReference type="Proteomes" id="UP000199400"/>
    </source>
</evidence>